<dbReference type="InterPro" id="IPR036948">
    <property type="entry name" value="Ribosomal_eL21_sf"/>
</dbReference>
<evidence type="ECO:0000313" key="5">
    <source>
        <dbReference type="EMBL" id="EDL95111.1"/>
    </source>
</evidence>
<evidence type="ECO:0000256" key="2">
    <source>
        <dbReference type="ARBA" id="ARBA00022980"/>
    </source>
</evidence>
<dbReference type="AlphaFoldDB" id="A6K7A8"/>
<dbReference type="Pfam" id="PF01157">
    <property type="entry name" value="Ribosomal_L21e"/>
    <property type="match status" value="1"/>
</dbReference>
<dbReference type="GO" id="GO:0003735">
    <property type="term" value="F:structural constituent of ribosome"/>
    <property type="evidence" value="ECO:0007669"/>
    <property type="project" value="InterPro"/>
</dbReference>
<keyword evidence="2" id="KW-0689">Ribosomal protein</keyword>
<dbReference type="GO" id="GO:0005840">
    <property type="term" value="C:ribosome"/>
    <property type="evidence" value="ECO:0007669"/>
    <property type="project" value="UniProtKB-KW"/>
</dbReference>
<protein>
    <recommendedName>
        <fullName evidence="4">60S ribosomal protein L21</fullName>
    </recommendedName>
</protein>
<dbReference type="InterPro" id="IPR008991">
    <property type="entry name" value="Translation_prot_SH3-like_sf"/>
</dbReference>
<dbReference type="GO" id="GO:1990904">
    <property type="term" value="C:ribonucleoprotein complex"/>
    <property type="evidence" value="ECO:0007669"/>
    <property type="project" value="UniProtKB-KW"/>
</dbReference>
<proteinExistence type="inferred from homology"/>
<evidence type="ECO:0000313" key="6">
    <source>
        <dbReference type="Proteomes" id="UP000234681"/>
    </source>
</evidence>
<dbReference type="PANTHER" id="PTHR20981">
    <property type="entry name" value="60S RIBOSOMAL PROTEIN L21"/>
    <property type="match status" value="1"/>
</dbReference>
<accession>A6K7A8</accession>
<comment type="similarity">
    <text evidence="1">Belongs to the eukaryotic ribosomal protein eL21 family.</text>
</comment>
<evidence type="ECO:0000256" key="1">
    <source>
        <dbReference type="ARBA" id="ARBA00008427"/>
    </source>
</evidence>
<dbReference type="Gene3D" id="2.30.30.70">
    <property type="entry name" value="Ribosomal protein L21"/>
    <property type="match status" value="1"/>
</dbReference>
<dbReference type="EMBL" id="CH474026">
    <property type="protein sequence ID" value="EDL95111.1"/>
    <property type="molecule type" value="Genomic_DNA"/>
</dbReference>
<name>A6K7A8_RAT</name>
<dbReference type="GO" id="GO:0006412">
    <property type="term" value="P:translation"/>
    <property type="evidence" value="ECO:0007669"/>
    <property type="project" value="InterPro"/>
</dbReference>
<dbReference type="FunFam" id="2.30.30.70:FF:000001">
    <property type="entry name" value="60S ribosomal protein L21"/>
    <property type="match status" value="1"/>
</dbReference>
<evidence type="ECO:0000256" key="3">
    <source>
        <dbReference type="ARBA" id="ARBA00023274"/>
    </source>
</evidence>
<keyword evidence="3" id="KW-0687">Ribonucleoprotein</keyword>
<sequence>MGTVQKRTPHKCYHGKTRRVYNDTQHLVGIVLNKQVKSKILAKMINVWIEHIRHSKSRVS</sequence>
<dbReference type="InterPro" id="IPR001147">
    <property type="entry name" value="Ribosomal_eL21"/>
</dbReference>
<gene>
    <name evidence="5" type="ORF">rCG_27573</name>
</gene>
<dbReference type="SUPFAM" id="SSF50104">
    <property type="entry name" value="Translation proteins SH3-like domain"/>
    <property type="match status" value="1"/>
</dbReference>
<dbReference type="Proteomes" id="UP000234681">
    <property type="component" value="Chromosome 3"/>
</dbReference>
<organism evidence="5 6">
    <name type="scientific">Rattus norvegicus</name>
    <name type="common">Rat</name>
    <dbReference type="NCBI Taxonomy" id="10116"/>
    <lineage>
        <taxon>Eukaryota</taxon>
        <taxon>Metazoa</taxon>
        <taxon>Chordata</taxon>
        <taxon>Craniata</taxon>
        <taxon>Vertebrata</taxon>
        <taxon>Euteleostomi</taxon>
        <taxon>Mammalia</taxon>
        <taxon>Eutheria</taxon>
        <taxon>Euarchontoglires</taxon>
        <taxon>Glires</taxon>
        <taxon>Rodentia</taxon>
        <taxon>Myomorpha</taxon>
        <taxon>Muroidea</taxon>
        <taxon>Muridae</taxon>
        <taxon>Murinae</taxon>
        <taxon>Rattus</taxon>
    </lineage>
</organism>
<reference evidence="5 6" key="1">
    <citation type="submission" date="2005-09" db="EMBL/GenBank/DDBJ databases">
        <authorList>
            <person name="Mural R.J."/>
            <person name="Li P.W."/>
            <person name="Adams M.D."/>
            <person name="Amanatides P.G."/>
            <person name="Baden-Tillson H."/>
            <person name="Barnstead M."/>
            <person name="Chin S.H."/>
            <person name="Dew I."/>
            <person name="Evans C.A."/>
            <person name="Ferriera S."/>
            <person name="Flanigan M."/>
            <person name="Fosler C."/>
            <person name="Glodek A."/>
            <person name="Gu Z."/>
            <person name="Holt R.A."/>
            <person name="Jennings D."/>
            <person name="Kraft C.L."/>
            <person name="Lu F."/>
            <person name="Nguyen T."/>
            <person name="Nusskern D.R."/>
            <person name="Pfannkoch C.M."/>
            <person name="Sitter C."/>
            <person name="Sutton G.G."/>
            <person name="Venter J.C."/>
            <person name="Wang Z."/>
            <person name="Woodage T."/>
            <person name="Zheng X.H."/>
            <person name="Zhong F."/>
        </authorList>
    </citation>
    <scope>NUCLEOTIDE SEQUENCE [LARGE SCALE GENOMIC DNA]</scope>
    <source>
        <strain>BN</strain>
        <strain evidence="6">Sprague-Dawley</strain>
    </source>
</reference>
<evidence type="ECO:0000256" key="4">
    <source>
        <dbReference type="ARBA" id="ARBA00035327"/>
    </source>
</evidence>